<feature type="transmembrane region" description="Helical" evidence="9">
    <location>
        <begin position="224"/>
        <end position="241"/>
    </location>
</feature>
<dbReference type="InterPro" id="IPR038770">
    <property type="entry name" value="Na+/solute_symporter_sf"/>
</dbReference>
<keyword evidence="4 9" id="KW-0812">Transmembrane</keyword>
<keyword evidence="6 9" id="KW-1133">Transmembrane helix</keyword>
<evidence type="ECO:0000256" key="7">
    <source>
        <dbReference type="ARBA" id="ARBA00023065"/>
    </source>
</evidence>
<accession>A0A4S4CZF6</accession>
<dbReference type="InterPro" id="IPR012340">
    <property type="entry name" value="NA-bd_OB-fold"/>
</dbReference>
<sequence>MPGGPKNEICKTVSQIKDEGLGRTDKPDWVTVKASISFIKTDTFCYTACPLMIGDRQCNKKVTRPREDSFAGIIDRALEKEFTESDQTEANDAGSFNNSVAEQQAVLETVARVKSKKNDTKEEKPFQLHHVFNLDNDHRAEDTPTLIDRKDNVFIISNFKSKYPVLQLDLRLISDLVVVIVSATCGGIAFACAGQPVITGYLLAGSAVGPGGLSFVSEMVQVETVAQFGVIFLLFALGLEFSTTKLRVVRAVAILGGLLQIFLFMCLCGVIASLCGGKLSEGVFVGTFLSMSSTAVVLKFLMEKNSTNALHGQVTIGTLILQCSDKLGLSLELGSFAAGVMISTTDLAQHTLEQEAFRVVQEVRISYFLRTRSRAADATLLFWVELLAVLCVWLFSFLSKLLEQLMTVVEPIRNFFAALFLASIGMLIHVHFLWNHVDILLASVLLVIIVKTIVITIVVKGFSYNYKTSLLVGMSLAQIGEFAFVLLSRASNLHLVEVSAIIAVSPDNVFYPAYA</sequence>
<name>A0A4S4CZF6_CAMSN</name>
<feature type="domain" description="Cation/H+ exchanger transmembrane" evidence="10">
    <location>
        <begin position="180"/>
        <end position="322"/>
    </location>
</feature>
<gene>
    <name evidence="12" type="ORF">TEA_020069</name>
</gene>
<feature type="transmembrane region" description="Helical" evidence="9">
    <location>
        <begin position="375"/>
        <end position="395"/>
    </location>
</feature>
<dbReference type="SUPFAM" id="SSF50249">
    <property type="entry name" value="Nucleic acid-binding proteins"/>
    <property type="match status" value="1"/>
</dbReference>
<feature type="transmembrane region" description="Helical" evidence="9">
    <location>
        <begin position="415"/>
        <end position="434"/>
    </location>
</feature>
<dbReference type="EMBL" id="SDRB02013297">
    <property type="protein sequence ID" value="THF95274.1"/>
    <property type="molecule type" value="Genomic_DNA"/>
</dbReference>
<dbReference type="InterPro" id="IPR006153">
    <property type="entry name" value="Cation/H_exchanger_TM"/>
</dbReference>
<feature type="transmembrane region" description="Helical" evidence="9">
    <location>
        <begin position="439"/>
        <end position="462"/>
    </location>
</feature>
<evidence type="ECO:0008006" key="14">
    <source>
        <dbReference type="Google" id="ProtNLM"/>
    </source>
</evidence>
<dbReference type="Pfam" id="PF00999">
    <property type="entry name" value="Na_H_Exchanger"/>
    <property type="match status" value="2"/>
</dbReference>
<evidence type="ECO:0000256" key="9">
    <source>
        <dbReference type="SAM" id="Phobius"/>
    </source>
</evidence>
<keyword evidence="7" id="KW-0406">Ion transport</keyword>
<feature type="transmembrane region" description="Helical" evidence="9">
    <location>
        <begin position="176"/>
        <end position="204"/>
    </location>
</feature>
<evidence type="ECO:0000259" key="11">
    <source>
        <dbReference type="Pfam" id="PF08646"/>
    </source>
</evidence>
<evidence type="ECO:0000256" key="2">
    <source>
        <dbReference type="ARBA" id="ARBA00022448"/>
    </source>
</evidence>
<dbReference type="Pfam" id="PF08646">
    <property type="entry name" value="Rep_fac-A_C"/>
    <property type="match status" value="1"/>
</dbReference>
<keyword evidence="5" id="KW-0732">Signal</keyword>
<evidence type="ECO:0000313" key="13">
    <source>
        <dbReference type="Proteomes" id="UP000306102"/>
    </source>
</evidence>
<proteinExistence type="predicted"/>
<dbReference type="GO" id="GO:0016020">
    <property type="term" value="C:membrane"/>
    <property type="evidence" value="ECO:0007669"/>
    <property type="project" value="UniProtKB-SubCell"/>
</dbReference>
<dbReference type="PANTHER" id="PTHR16254:SF14">
    <property type="entry name" value="TRANSMEMBRANE AND COILED-COIL DOMAIN-CONTAINING PROTEIN 3"/>
    <property type="match status" value="1"/>
</dbReference>
<feature type="domain" description="Cation/H+ exchanger transmembrane" evidence="10">
    <location>
        <begin position="399"/>
        <end position="497"/>
    </location>
</feature>
<dbReference type="Gene3D" id="2.40.50.140">
    <property type="entry name" value="Nucleic acid-binding proteins"/>
    <property type="match status" value="1"/>
</dbReference>
<feature type="transmembrane region" description="Helical" evidence="9">
    <location>
        <begin position="248"/>
        <end position="272"/>
    </location>
</feature>
<protein>
    <recommendedName>
        <fullName evidence="14">Cation/H+ exchanger domain-containing protein</fullName>
    </recommendedName>
</protein>
<keyword evidence="8 9" id="KW-0472">Membrane</keyword>
<keyword evidence="13" id="KW-1185">Reference proteome</keyword>
<keyword evidence="2" id="KW-0813">Transport</keyword>
<evidence type="ECO:0000313" key="12">
    <source>
        <dbReference type="EMBL" id="THF95274.1"/>
    </source>
</evidence>
<evidence type="ECO:0000259" key="10">
    <source>
        <dbReference type="Pfam" id="PF00999"/>
    </source>
</evidence>
<feature type="transmembrane region" description="Helical" evidence="9">
    <location>
        <begin position="468"/>
        <end position="487"/>
    </location>
</feature>
<dbReference type="InterPro" id="IPR045158">
    <property type="entry name" value="KEA4/5/6-like"/>
</dbReference>
<evidence type="ECO:0000256" key="4">
    <source>
        <dbReference type="ARBA" id="ARBA00022692"/>
    </source>
</evidence>
<evidence type="ECO:0000256" key="3">
    <source>
        <dbReference type="ARBA" id="ARBA00022449"/>
    </source>
</evidence>
<keyword evidence="3" id="KW-0050">Antiport</keyword>
<dbReference type="InterPro" id="IPR013955">
    <property type="entry name" value="Rep_factor-A_C"/>
</dbReference>
<feature type="transmembrane region" description="Helical" evidence="9">
    <location>
        <begin position="284"/>
        <end position="302"/>
    </location>
</feature>
<comment type="subcellular location">
    <subcellularLocation>
        <location evidence="1">Membrane</location>
        <topology evidence="1">Multi-pass membrane protein</topology>
    </subcellularLocation>
</comment>
<reference evidence="12 13" key="1">
    <citation type="journal article" date="2018" name="Proc. Natl. Acad. Sci. U.S.A.">
        <title>Draft genome sequence of Camellia sinensis var. sinensis provides insights into the evolution of the tea genome and tea quality.</title>
        <authorList>
            <person name="Wei C."/>
            <person name="Yang H."/>
            <person name="Wang S."/>
            <person name="Zhao J."/>
            <person name="Liu C."/>
            <person name="Gao L."/>
            <person name="Xia E."/>
            <person name="Lu Y."/>
            <person name="Tai Y."/>
            <person name="She G."/>
            <person name="Sun J."/>
            <person name="Cao H."/>
            <person name="Tong W."/>
            <person name="Gao Q."/>
            <person name="Li Y."/>
            <person name="Deng W."/>
            <person name="Jiang X."/>
            <person name="Wang W."/>
            <person name="Chen Q."/>
            <person name="Zhang S."/>
            <person name="Li H."/>
            <person name="Wu J."/>
            <person name="Wang P."/>
            <person name="Li P."/>
            <person name="Shi C."/>
            <person name="Zheng F."/>
            <person name="Jian J."/>
            <person name="Huang B."/>
            <person name="Shan D."/>
            <person name="Shi M."/>
            <person name="Fang C."/>
            <person name="Yue Y."/>
            <person name="Li F."/>
            <person name="Li D."/>
            <person name="Wei S."/>
            <person name="Han B."/>
            <person name="Jiang C."/>
            <person name="Yin Y."/>
            <person name="Xia T."/>
            <person name="Zhang Z."/>
            <person name="Bennetzen J.L."/>
            <person name="Zhao S."/>
            <person name="Wan X."/>
        </authorList>
    </citation>
    <scope>NUCLEOTIDE SEQUENCE [LARGE SCALE GENOMIC DNA]</scope>
    <source>
        <strain evidence="13">cv. Shuchazao</strain>
        <tissue evidence="12">Leaf</tissue>
    </source>
</reference>
<evidence type="ECO:0000256" key="8">
    <source>
        <dbReference type="ARBA" id="ARBA00023136"/>
    </source>
</evidence>
<dbReference type="GO" id="GO:0015386">
    <property type="term" value="F:potassium:proton antiporter activity"/>
    <property type="evidence" value="ECO:0007669"/>
    <property type="project" value="InterPro"/>
</dbReference>
<dbReference type="Gene3D" id="1.20.1530.20">
    <property type="match status" value="2"/>
</dbReference>
<dbReference type="PANTHER" id="PTHR16254">
    <property type="entry name" value="POTASSIUM/PROTON ANTIPORTER-RELATED"/>
    <property type="match status" value="1"/>
</dbReference>
<dbReference type="AlphaFoldDB" id="A0A4S4CZF6"/>
<dbReference type="Proteomes" id="UP000306102">
    <property type="component" value="Unassembled WGS sequence"/>
</dbReference>
<evidence type="ECO:0000256" key="5">
    <source>
        <dbReference type="ARBA" id="ARBA00022729"/>
    </source>
</evidence>
<evidence type="ECO:0000256" key="6">
    <source>
        <dbReference type="ARBA" id="ARBA00022989"/>
    </source>
</evidence>
<organism evidence="12 13">
    <name type="scientific">Camellia sinensis var. sinensis</name>
    <name type="common">China tea</name>
    <dbReference type="NCBI Taxonomy" id="542762"/>
    <lineage>
        <taxon>Eukaryota</taxon>
        <taxon>Viridiplantae</taxon>
        <taxon>Streptophyta</taxon>
        <taxon>Embryophyta</taxon>
        <taxon>Tracheophyta</taxon>
        <taxon>Spermatophyta</taxon>
        <taxon>Magnoliopsida</taxon>
        <taxon>eudicotyledons</taxon>
        <taxon>Gunneridae</taxon>
        <taxon>Pentapetalae</taxon>
        <taxon>asterids</taxon>
        <taxon>Ericales</taxon>
        <taxon>Theaceae</taxon>
        <taxon>Camellia</taxon>
    </lineage>
</organism>
<comment type="caution">
    <text evidence="12">The sequence shown here is derived from an EMBL/GenBank/DDBJ whole genome shotgun (WGS) entry which is preliminary data.</text>
</comment>
<dbReference type="STRING" id="542762.A0A4S4CZF6"/>
<evidence type="ECO:0000256" key="1">
    <source>
        <dbReference type="ARBA" id="ARBA00004141"/>
    </source>
</evidence>
<feature type="domain" description="Replication factor A C-terminal" evidence="11">
    <location>
        <begin position="29"/>
        <end position="70"/>
    </location>
</feature>